<reference evidence="1 2" key="1">
    <citation type="submission" date="2016-03" db="EMBL/GenBank/DDBJ databases">
        <authorList>
            <person name="Ploux O."/>
        </authorList>
    </citation>
    <scope>NUCLEOTIDE SEQUENCE [LARGE SCALE GENOMIC DNA]</scope>
    <source>
        <strain evidence="1 2">UAMH 11012</strain>
    </source>
</reference>
<evidence type="ECO:0008006" key="3">
    <source>
        <dbReference type="Google" id="ProtNLM"/>
    </source>
</evidence>
<dbReference type="EMBL" id="FJOG01000008">
    <property type="protein sequence ID" value="CZR56523.1"/>
    <property type="molecule type" value="Genomic_DNA"/>
</dbReference>
<accession>A0A1L7WUY3</accession>
<dbReference type="GO" id="GO:0050660">
    <property type="term" value="F:flavin adenine dinucleotide binding"/>
    <property type="evidence" value="ECO:0007669"/>
    <property type="project" value="InterPro"/>
</dbReference>
<sequence length="111" mass="12095">MVDPTSPMSPIWQGRTCEPPFIAPFPEGTCTLGGLPSYSINATPVAQIQAGINFARNAGIRLVIKNTGHDFSGKSTGAGSLLGRECRLERFTRPLRRMVRLLLEVKAKLLE</sequence>
<name>A0A1L7WUY3_9HELO</name>
<proteinExistence type="predicted"/>
<dbReference type="Gene3D" id="3.30.465.10">
    <property type="match status" value="1"/>
</dbReference>
<organism evidence="1 2">
    <name type="scientific">Phialocephala subalpina</name>
    <dbReference type="NCBI Taxonomy" id="576137"/>
    <lineage>
        <taxon>Eukaryota</taxon>
        <taxon>Fungi</taxon>
        <taxon>Dikarya</taxon>
        <taxon>Ascomycota</taxon>
        <taxon>Pezizomycotina</taxon>
        <taxon>Leotiomycetes</taxon>
        <taxon>Helotiales</taxon>
        <taxon>Mollisiaceae</taxon>
        <taxon>Phialocephala</taxon>
        <taxon>Phialocephala fortinii species complex</taxon>
    </lineage>
</organism>
<evidence type="ECO:0000313" key="2">
    <source>
        <dbReference type="Proteomes" id="UP000184330"/>
    </source>
</evidence>
<dbReference type="SUPFAM" id="SSF56176">
    <property type="entry name" value="FAD-binding/transporter-associated domain-like"/>
    <property type="match status" value="1"/>
</dbReference>
<dbReference type="OrthoDB" id="9983560at2759"/>
<dbReference type="AlphaFoldDB" id="A0A1L7WUY3"/>
<dbReference type="Proteomes" id="UP000184330">
    <property type="component" value="Unassembled WGS sequence"/>
</dbReference>
<dbReference type="InterPro" id="IPR036318">
    <property type="entry name" value="FAD-bd_PCMH-like_sf"/>
</dbReference>
<keyword evidence="2" id="KW-1185">Reference proteome</keyword>
<evidence type="ECO:0000313" key="1">
    <source>
        <dbReference type="EMBL" id="CZR56523.1"/>
    </source>
</evidence>
<protein>
    <recommendedName>
        <fullName evidence="3">FAD linked oxidase N-terminal domain-containing protein</fullName>
    </recommendedName>
</protein>
<gene>
    <name evidence="1" type="ORF">PAC_06412</name>
</gene>
<dbReference type="InterPro" id="IPR016169">
    <property type="entry name" value="FAD-bd_PCMH_sub2"/>
</dbReference>